<proteinExistence type="predicted"/>
<organism evidence="5 6">
    <name type="scientific">Pedobacter hartonius</name>
    <dbReference type="NCBI Taxonomy" id="425514"/>
    <lineage>
        <taxon>Bacteria</taxon>
        <taxon>Pseudomonadati</taxon>
        <taxon>Bacteroidota</taxon>
        <taxon>Sphingobacteriia</taxon>
        <taxon>Sphingobacteriales</taxon>
        <taxon>Sphingobacteriaceae</taxon>
        <taxon>Pedobacter</taxon>
    </lineage>
</organism>
<dbReference type="SMART" id="SM00421">
    <property type="entry name" value="HTH_LUXR"/>
    <property type="match status" value="1"/>
</dbReference>
<dbReference type="Pfam" id="PF00196">
    <property type="entry name" value="GerE"/>
    <property type="match status" value="1"/>
</dbReference>
<dbReference type="InterPro" id="IPR000792">
    <property type="entry name" value="Tscrpt_reg_LuxR_C"/>
</dbReference>
<keyword evidence="1" id="KW-0805">Transcription regulation</keyword>
<dbReference type="InterPro" id="IPR016032">
    <property type="entry name" value="Sig_transdc_resp-reg_C-effctor"/>
</dbReference>
<evidence type="ECO:0000256" key="1">
    <source>
        <dbReference type="ARBA" id="ARBA00023015"/>
    </source>
</evidence>
<dbReference type="STRING" id="425514.SAMN05443550_114122"/>
<accession>A0A1H4H9N2</accession>
<sequence length="266" mass="30898">MLKSLSKRKNTWLNYLDRVKGNSSGQELLQLGCFKEFFRTDSFANSFFRHCTPLIYLLDYRKCAYTRMSGNFAGYHAAAFLEGGISHMLDIYHPDHLRLFNEEVFPERLEFLDGVKPQEQNSYLFTYNLCLRNAAGRYENFLQRNCFVPDALGNPVFSMGMLTPLNDHHTGKRIIQSIDKICINGLVEQRLVDRKVYYLNEEDKLFSKREKEVLLWMADGFSSKMIAEKLNISEHTVINHRRSMQEKSNKPNATALVSFAIRNGII</sequence>
<dbReference type="PROSITE" id="PS00622">
    <property type="entry name" value="HTH_LUXR_1"/>
    <property type="match status" value="1"/>
</dbReference>
<keyword evidence="6" id="KW-1185">Reference proteome</keyword>
<feature type="domain" description="HTH luxR-type" evidence="4">
    <location>
        <begin position="199"/>
        <end position="264"/>
    </location>
</feature>
<reference evidence="5 6" key="1">
    <citation type="submission" date="2016-10" db="EMBL/GenBank/DDBJ databases">
        <authorList>
            <person name="de Groot N.N."/>
        </authorList>
    </citation>
    <scope>NUCLEOTIDE SEQUENCE [LARGE SCALE GENOMIC DNA]</scope>
    <source>
        <strain evidence="5 6">DSM 19033</strain>
    </source>
</reference>
<dbReference type="GO" id="GO:0003677">
    <property type="term" value="F:DNA binding"/>
    <property type="evidence" value="ECO:0007669"/>
    <property type="project" value="UniProtKB-KW"/>
</dbReference>
<protein>
    <submittedName>
        <fullName evidence="5">Regulatory protein, luxR family</fullName>
    </submittedName>
</protein>
<keyword evidence="3" id="KW-0804">Transcription</keyword>
<gene>
    <name evidence="5" type="ORF">SAMN05443550_114122</name>
</gene>
<dbReference type="GO" id="GO:0006355">
    <property type="term" value="P:regulation of DNA-templated transcription"/>
    <property type="evidence" value="ECO:0007669"/>
    <property type="project" value="InterPro"/>
</dbReference>
<dbReference type="Gene3D" id="1.10.10.10">
    <property type="entry name" value="Winged helix-like DNA-binding domain superfamily/Winged helix DNA-binding domain"/>
    <property type="match status" value="1"/>
</dbReference>
<evidence type="ECO:0000256" key="2">
    <source>
        <dbReference type="ARBA" id="ARBA00023125"/>
    </source>
</evidence>
<dbReference type="SUPFAM" id="SSF46894">
    <property type="entry name" value="C-terminal effector domain of the bipartite response regulators"/>
    <property type="match status" value="1"/>
</dbReference>
<dbReference type="RefSeq" id="WP_090559741.1">
    <property type="nucleotide sequence ID" value="NZ_FNRA01000014.1"/>
</dbReference>
<keyword evidence="2" id="KW-0238">DNA-binding</keyword>
<dbReference type="PANTHER" id="PTHR44688:SF16">
    <property type="entry name" value="DNA-BINDING TRANSCRIPTIONAL ACTIVATOR DEVR_DOSR"/>
    <property type="match status" value="1"/>
</dbReference>
<dbReference type="Proteomes" id="UP000198850">
    <property type="component" value="Unassembled WGS sequence"/>
</dbReference>
<evidence type="ECO:0000313" key="6">
    <source>
        <dbReference type="Proteomes" id="UP000198850"/>
    </source>
</evidence>
<dbReference type="PRINTS" id="PR00038">
    <property type="entry name" value="HTHLUXR"/>
</dbReference>
<dbReference type="Gene3D" id="3.30.450.20">
    <property type="entry name" value="PAS domain"/>
    <property type="match status" value="1"/>
</dbReference>
<dbReference type="AlphaFoldDB" id="A0A1H4H9N2"/>
<dbReference type="InterPro" id="IPR036388">
    <property type="entry name" value="WH-like_DNA-bd_sf"/>
</dbReference>
<dbReference type="EMBL" id="FNRA01000014">
    <property type="protein sequence ID" value="SEB18547.1"/>
    <property type="molecule type" value="Genomic_DNA"/>
</dbReference>
<dbReference type="CDD" id="cd06170">
    <property type="entry name" value="LuxR_C_like"/>
    <property type="match status" value="1"/>
</dbReference>
<dbReference type="PANTHER" id="PTHR44688">
    <property type="entry name" value="DNA-BINDING TRANSCRIPTIONAL ACTIVATOR DEVR_DOSR"/>
    <property type="match status" value="1"/>
</dbReference>
<dbReference type="PROSITE" id="PS50043">
    <property type="entry name" value="HTH_LUXR_2"/>
    <property type="match status" value="1"/>
</dbReference>
<evidence type="ECO:0000259" key="4">
    <source>
        <dbReference type="PROSITE" id="PS50043"/>
    </source>
</evidence>
<evidence type="ECO:0000256" key="3">
    <source>
        <dbReference type="ARBA" id="ARBA00023163"/>
    </source>
</evidence>
<dbReference type="OrthoDB" id="1727128at2"/>
<evidence type="ECO:0000313" key="5">
    <source>
        <dbReference type="EMBL" id="SEB18547.1"/>
    </source>
</evidence>
<name>A0A1H4H9N2_9SPHI</name>